<dbReference type="Proteomes" id="UP000294664">
    <property type="component" value="Unassembled WGS sequence"/>
</dbReference>
<keyword evidence="3" id="KW-1185">Reference proteome</keyword>
<proteinExistence type="predicted"/>
<evidence type="ECO:0000256" key="1">
    <source>
        <dbReference type="SAM" id="Phobius"/>
    </source>
</evidence>
<accession>A0A4R3LPA9</accession>
<feature type="transmembrane region" description="Helical" evidence="1">
    <location>
        <begin position="70"/>
        <end position="94"/>
    </location>
</feature>
<comment type="caution">
    <text evidence="2">The sequence shown here is derived from an EMBL/GenBank/DDBJ whole genome shotgun (WGS) entry which is preliminary data.</text>
</comment>
<sequence length="104" mass="11111">MGTTSLFSAWAFQLPNFVLAALMYTLLGRFLLSFFFGPASTNYIWRAFVRMTDPVLRVVAAITPRAVPDVVILAFGVLWLLVARVALFAAFAAAGAMPAPGGAA</sequence>
<keyword evidence="1" id="KW-0812">Transmembrane</keyword>
<keyword evidence="1" id="KW-1133">Transmembrane helix</keyword>
<keyword evidence="1" id="KW-0472">Membrane</keyword>
<reference evidence="2 3" key="1">
    <citation type="submission" date="2019-03" db="EMBL/GenBank/DDBJ databases">
        <title>Genomic Encyclopedia of Type Strains, Phase IV (KMG-IV): sequencing the most valuable type-strain genomes for metagenomic binning, comparative biology and taxonomic classification.</title>
        <authorList>
            <person name="Goeker M."/>
        </authorList>
    </citation>
    <scope>NUCLEOTIDE SEQUENCE [LARGE SCALE GENOMIC DNA]</scope>
    <source>
        <strain evidence="2 3">DSM 9035</strain>
    </source>
</reference>
<name>A0A4R3LPA9_9HYPH</name>
<gene>
    <name evidence="2" type="ORF">EDC64_11481</name>
</gene>
<evidence type="ECO:0000313" key="3">
    <source>
        <dbReference type="Proteomes" id="UP000294664"/>
    </source>
</evidence>
<dbReference type="OrthoDB" id="7376104at2"/>
<protein>
    <submittedName>
        <fullName evidence="2">YGGT family protein</fullName>
    </submittedName>
</protein>
<dbReference type="EMBL" id="SMAI01000014">
    <property type="protein sequence ID" value="TCT02220.1"/>
    <property type="molecule type" value="Genomic_DNA"/>
</dbReference>
<evidence type="ECO:0000313" key="2">
    <source>
        <dbReference type="EMBL" id="TCT02220.1"/>
    </source>
</evidence>
<organism evidence="2 3">
    <name type="scientific">Aquabacter spiritensis</name>
    <dbReference type="NCBI Taxonomy" id="933073"/>
    <lineage>
        <taxon>Bacteria</taxon>
        <taxon>Pseudomonadati</taxon>
        <taxon>Pseudomonadota</taxon>
        <taxon>Alphaproteobacteria</taxon>
        <taxon>Hyphomicrobiales</taxon>
        <taxon>Xanthobacteraceae</taxon>
        <taxon>Aquabacter</taxon>
    </lineage>
</organism>
<dbReference type="RefSeq" id="WP_132034330.1">
    <property type="nucleotide sequence ID" value="NZ_SMAI01000014.1"/>
</dbReference>
<dbReference type="AlphaFoldDB" id="A0A4R3LPA9"/>